<accession>A0A7S4WD27</accession>
<organism evidence="2">
    <name type="scientific">Ditylum brightwellii</name>
    <dbReference type="NCBI Taxonomy" id="49249"/>
    <lineage>
        <taxon>Eukaryota</taxon>
        <taxon>Sar</taxon>
        <taxon>Stramenopiles</taxon>
        <taxon>Ochrophyta</taxon>
        <taxon>Bacillariophyta</taxon>
        <taxon>Mediophyceae</taxon>
        <taxon>Lithodesmiophycidae</taxon>
        <taxon>Lithodesmiales</taxon>
        <taxon>Lithodesmiaceae</taxon>
        <taxon>Ditylum</taxon>
    </lineage>
</organism>
<feature type="transmembrane region" description="Helical" evidence="1">
    <location>
        <begin position="92"/>
        <end position="115"/>
    </location>
</feature>
<dbReference type="EMBL" id="HBNS01044408">
    <property type="protein sequence ID" value="CAE4644156.1"/>
    <property type="molecule type" value="Transcribed_RNA"/>
</dbReference>
<keyword evidence="1" id="KW-0472">Membrane</keyword>
<evidence type="ECO:0000313" key="2">
    <source>
        <dbReference type="EMBL" id="CAE4644156.1"/>
    </source>
</evidence>
<proteinExistence type="predicted"/>
<feature type="transmembrane region" description="Helical" evidence="1">
    <location>
        <begin position="237"/>
        <end position="258"/>
    </location>
</feature>
<evidence type="ECO:0000256" key="1">
    <source>
        <dbReference type="SAM" id="Phobius"/>
    </source>
</evidence>
<feature type="transmembrane region" description="Helical" evidence="1">
    <location>
        <begin position="136"/>
        <end position="163"/>
    </location>
</feature>
<keyword evidence="1" id="KW-0812">Transmembrane</keyword>
<keyword evidence="1" id="KW-1133">Transmembrane helix</keyword>
<protein>
    <submittedName>
        <fullName evidence="2">Uncharacterized protein</fullName>
    </submittedName>
</protein>
<name>A0A7S4WD27_9STRA</name>
<reference evidence="2" key="1">
    <citation type="submission" date="2021-01" db="EMBL/GenBank/DDBJ databases">
        <authorList>
            <person name="Corre E."/>
            <person name="Pelletier E."/>
            <person name="Niang G."/>
            <person name="Scheremetjew M."/>
            <person name="Finn R."/>
            <person name="Kale V."/>
            <person name="Holt S."/>
            <person name="Cochrane G."/>
            <person name="Meng A."/>
            <person name="Brown T."/>
            <person name="Cohen L."/>
        </authorList>
    </citation>
    <scope>NUCLEOTIDE SEQUENCE</scope>
    <source>
        <strain evidence="2">GSO104</strain>
    </source>
</reference>
<dbReference type="AlphaFoldDB" id="A0A7S4WD27"/>
<gene>
    <name evidence="2" type="ORF">DBRI00130_LOCUS34414</name>
</gene>
<feature type="transmembrane region" description="Helical" evidence="1">
    <location>
        <begin position="195"/>
        <end position="216"/>
    </location>
</feature>
<sequence>MKLQELSLTGIAKPGIANLSLSNLELLHLHDNRLQGTVPRLALKGQTKSSFIADCGSPSEFDTPLDCPDCTMCCNSQQECDVRESQTNFGKWASVIFGSAILALFLASTVFCAFGENFPTAGNALHAIGKDSAYSFFLSSSPIAWVLAITVLATQALCFGFFIDEAKLEFGDDRFWRYSFFCPRNNLECRNESDVTSIGIIFFVLLALIFLLVDILNGLKLVWGTSKYGFSKESFQIFVGGCSLFSITCLALYATVVYNVATSRSNVDMIFNTVILFFVPCSIRYCGVQCCYFSIERRHDFQYRNFIFCE</sequence>